<sequence length="402" mass="42341">MREPILVLNAGSSSLKFAVFETAPDRSLNLGVHGAVSEIDSRPRLRVMDADDAVIADRPVGALGHEGAVAAIHEWFAGHVGREADFSGIGHRVVHGGTAYAAPVRIDETVLCAIEALIPLAPLHQPHHVAAIRAVTAVAPLVPQVACFDTAFHQGQPAVAQSFALPRALTAKGIRRFGFHGLSYEYISQALPEVAPAAARGRVVVAHLGNGASMCAIENGLSRASTMGFTAVDGLPMGTRTGALDPGVLLYLMQQEGMSAAAVQTLIYEQSGLLGVSGLSSDMRTLLASDLPAAREAIDLFVYRIGRELGSLAAALGGLDALVFTGGIGENAAPIRARVCRDARWLGVRLDEATNARNGPCISEPGSAVPVWVVPTNENLMIARHTQRVVERLRSGHPREAR</sequence>
<comment type="pathway">
    <text evidence="9">Metabolic intermediate biosynthesis; acetyl-CoA biosynthesis; acetyl-CoA from acetate: step 1/2.</text>
</comment>
<dbReference type="AlphaFoldDB" id="A0A8J2YZM6"/>
<dbReference type="HAMAP" id="MF_00020">
    <property type="entry name" value="Acetate_kinase"/>
    <property type="match status" value="1"/>
</dbReference>
<accession>A0A8J2YZM6</accession>
<comment type="caution">
    <text evidence="11">The sequence shown here is derived from an EMBL/GenBank/DDBJ whole genome shotgun (WGS) entry which is preliminary data.</text>
</comment>
<protein>
    <recommendedName>
        <fullName evidence="9">Acetate kinase</fullName>
        <ecNumber evidence="9">2.7.2.1</ecNumber>
    </recommendedName>
    <alternativeName>
        <fullName evidence="9">Acetokinase</fullName>
    </alternativeName>
</protein>
<dbReference type="PANTHER" id="PTHR21060">
    <property type="entry name" value="ACETATE KINASE"/>
    <property type="match status" value="1"/>
</dbReference>
<dbReference type="EMBL" id="BMJQ01000020">
    <property type="protein sequence ID" value="GGF43719.1"/>
    <property type="molecule type" value="Genomic_DNA"/>
</dbReference>
<dbReference type="InterPro" id="IPR043129">
    <property type="entry name" value="ATPase_NBD"/>
</dbReference>
<feature type="binding site" evidence="9">
    <location>
        <position position="92"/>
    </location>
    <ligand>
        <name>substrate</name>
    </ligand>
</feature>
<comment type="subunit">
    <text evidence="9">Homodimer.</text>
</comment>
<reference evidence="11" key="1">
    <citation type="journal article" date="2014" name="Int. J. Syst. Evol. Microbiol.">
        <title>Complete genome sequence of Corynebacterium casei LMG S-19264T (=DSM 44701T), isolated from a smear-ripened cheese.</title>
        <authorList>
            <consortium name="US DOE Joint Genome Institute (JGI-PGF)"/>
            <person name="Walter F."/>
            <person name="Albersmeier A."/>
            <person name="Kalinowski J."/>
            <person name="Ruckert C."/>
        </authorList>
    </citation>
    <scope>NUCLEOTIDE SEQUENCE</scope>
    <source>
        <strain evidence="11">CGMCC 1.15725</strain>
    </source>
</reference>
<dbReference type="PANTHER" id="PTHR21060:SF21">
    <property type="entry name" value="ACETATE KINASE"/>
    <property type="match status" value="1"/>
</dbReference>
<keyword evidence="6 9" id="KW-0418">Kinase</keyword>
<dbReference type="Gene3D" id="3.30.420.40">
    <property type="match status" value="2"/>
</dbReference>
<dbReference type="RefSeq" id="WP_189051646.1">
    <property type="nucleotide sequence ID" value="NZ_BMJQ01000020.1"/>
</dbReference>
<keyword evidence="4 9" id="KW-0479">Metal-binding</keyword>
<dbReference type="GO" id="GO:0006083">
    <property type="term" value="P:acetate metabolic process"/>
    <property type="evidence" value="ECO:0007669"/>
    <property type="project" value="TreeGrafter"/>
</dbReference>
<dbReference type="NCBIfam" id="TIGR00016">
    <property type="entry name" value="ackA"/>
    <property type="match status" value="1"/>
</dbReference>
<feature type="active site" description="Proton donor/acceptor" evidence="9">
    <location>
        <position position="149"/>
    </location>
</feature>
<proteinExistence type="inferred from homology"/>
<feature type="binding site" evidence="9">
    <location>
        <position position="378"/>
    </location>
    <ligand>
        <name>Mg(2+)</name>
        <dbReference type="ChEBI" id="CHEBI:18420"/>
    </ligand>
</feature>
<feature type="site" description="Transition state stabilizer" evidence="9">
    <location>
        <position position="180"/>
    </location>
</feature>
<dbReference type="InterPro" id="IPR023865">
    <property type="entry name" value="Aliphatic_acid_kinase_CS"/>
</dbReference>
<keyword evidence="5 9" id="KW-0547">Nucleotide-binding</keyword>
<evidence type="ECO:0000256" key="8">
    <source>
        <dbReference type="ARBA" id="ARBA00022842"/>
    </source>
</evidence>
<organism evidence="11 12">
    <name type="scientific">Aliidongia dinghuensis</name>
    <dbReference type="NCBI Taxonomy" id="1867774"/>
    <lineage>
        <taxon>Bacteria</taxon>
        <taxon>Pseudomonadati</taxon>
        <taxon>Pseudomonadota</taxon>
        <taxon>Alphaproteobacteria</taxon>
        <taxon>Rhodospirillales</taxon>
        <taxon>Dongiaceae</taxon>
        <taxon>Aliidongia</taxon>
    </lineage>
</organism>
<feature type="binding site" evidence="9">
    <location>
        <begin position="282"/>
        <end position="284"/>
    </location>
    <ligand>
        <name>ATP</name>
        <dbReference type="ChEBI" id="CHEBI:30616"/>
    </ligand>
</feature>
<comment type="function">
    <text evidence="9">Catalyzes the formation of acetyl phosphate from acetate and ATP. Can also catalyze the reverse reaction.</text>
</comment>
<dbReference type="Proteomes" id="UP000646365">
    <property type="component" value="Unassembled WGS sequence"/>
</dbReference>
<dbReference type="PIRSF" id="PIRSF000722">
    <property type="entry name" value="Acetate_prop_kin"/>
    <property type="match status" value="1"/>
</dbReference>
<evidence type="ECO:0000313" key="11">
    <source>
        <dbReference type="EMBL" id="GGF43719.1"/>
    </source>
</evidence>
<dbReference type="GO" id="GO:0000287">
    <property type="term" value="F:magnesium ion binding"/>
    <property type="evidence" value="ECO:0007669"/>
    <property type="project" value="UniProtKB-UniRule"/>
</dbReference>
<comment type="catalytic activity">
    <reaction evidence="9">
        <text>acetate + ATP = acetyl phosphate + ADP</text>
        <dbReference type="Rhea" id="RHEA:11352"/>
        <dbReference type="ChEBI" id="CHEBI:22191"/>
        <dbReference type="ChEBI" id="CHEBI:30089"/>
        <dbReference type="ChEBI" id="CHEBI:30616"/>
        <dbReference type="ChEBI" id="CHEBI:456216"/>
        <dbReference type="EC" id="2.7.2.1"/>
    </reaction>
</comment>
<evidence type="ECO:0000256" key="3">
    <source>
        <dbReference type="ARBA" id="ARBA00022679"/>
    </source>
</evidence>
<dbReference type="GO" id="GO:0008776">
    <property type="term" value="F:acetate kinase activity"/>
    <property type="evidence" value="ECO:0007669"/>
    <property type="project" value="UniProtKB-UniRule"/>
</dbReference>
<name>A0A8J2YZM6_9PROT</name>
<dbReference type="EC" id="2.7.2.1" evidence="9"/>
<evidence type="ECO:0000256" key="7">
    <source>
        <dbReference type="ARBA" id="ARBA00022840"/>
    </source>
</evidence>
<dbReference type="GO" id="GO:0005829">
    <property type="term" value="C:cytosol"/>
    <property type="evidence" value="ECO:0007669"/>
    <property type="project" value="TreeGrafter"/>
</dbReference>
<dbReference type="Pfam" id="PF00871">
    <property type="entry name" value="Acetate_kinase"/>
    <property type="match status" value="1"/>
</dbReference>
<feature type="site" description="Transition state stabilizer" evidence="9">
    <location>
        <position position="240"/>
    </location>
</feature>
<evidence type="ECO:0000256" key="10">
    <source>
        <dbReference type="RuleBase" id="RU003835"/>
    </source>
</evidence>
<gene>
    <name evidence="9 11" type="primary">ackA</name>
    <name evidence="11" type="ORF">GCM10011611_57630</name>
</gene>
<evidence type="ECO:0000256" key="5">
    <source>
        <dbReference type="ARBA" id="ARBA00022741"/>
    </source>
</evidence>
<feature type="binding site" evidence="9">
    <location>
        <position position="9"/>
    </location>
    <ligand>
        <name>Mg(2+)</name>
        <dbReference type="ChEBI" id="CHEBI:18420"/>
    </ligand>
</feature>
<dbReference type="GO" id="GO:0005524">
    <property type="term" value="F:ATP binding"/>
    <property type="evidence" value="ECO:0007669"/>
    <property type="project" value="UniProtKB-KW"/>
</dbReference>
<dbReference type="PROSITE" id="PS01075">
    <property type="entry name" value="ACETATE_KINASE_1"/>
    <property type="match status" value="1"/>
</dbReference>
<feature type="binding site" evidence="9">
    <location>
        <begin position="327"/>
        <end position="331"/>
    </location>
    <ligand>
        <name>ATP</name>
        <dbReference type="ChEBI" id="CHEBI:30616"/>
    </ligand>
</feature>
<dbReference type="InterPro" id="IPR000890">
    <property type="entry name" value="Aliphatic_acid_kin_short-chain"/>
</dbReference>
<dbReference type="PROSITE" id="PS01076">
    <property type="entry name" value="ACETATE_KINASE_2"/>
    <property type="match status" value="1"/>
</dbReference>
<dbReference type="InterPro" id="IPR004372">
    <property type="entry name" value="Ac/propionate_kinase"/>
</dbReference>
<feature type="binding site" evidence="9">
    <location>
        <begin position="207"/>
        <end position="211"/>
    </location>
    <ligand>
        <name>ATP</name>
        <dbReference type="ChEBI" id="CHEBI:30616"/>
    </ligand>
</feature>
<keyword evidence="8 9" id="KW-0460">Magnesium</keyword>
<keyword evidence="7 9" id="KW-0067">ATP-binding</keyword>
<evidence type="ECO:0000256" key="1">
    <source>
        <dbReference type="ARBA" id="ARBA00008748"/>
    </source>
</evidence>
<evidence type="ECO:0000256" key="6">
    <source>
        <dbReference type="ARBA" id="ARBA00022777"/>
    </source>
</evidence>
<dbReference type="UniPathway" id="UPA00340">
    <property type="reaction ID" value="UER00458"/>
</dbReference>
<evidence type="ECO:0000256" key="2">
    <source>
        <dbReference type="ARBA" id="ARBA00022490"/>
    </source>
</evidence>
<comment type="subcellular location">
    <subcellularLocation>
        <location evidence="9">Cytoplasm</location>
    </subcellularLocation>
</comment>
<dbReference type="SUPFAM" id="SSF53067">
    <property type="entry name" value="Actin-like ATPase domain"/>
    <property type="match status" value="2"/>
</dbReference>
<keyword evidence="12" id="KW-1185">Reference proteome</keyword>
<evidence type="ECO:0000313" key="12">
    <source>
        <dbReference type="Proteomes" id="UP000646365"/>
    </source>
</evidence>
<reference evidence="11" key="2">
    <citation type="submission" date="2020-09" db="EMBL/GenBank/DDBJ databases">
        <authorList>
            <person name="Sun Q."/>
            <person name="Zhou Y."/>
        </authorList>
    </citation>
    <scope>NUCLEOTIDE SEQUENCE</scope>
    <source>
        <strain evidence="11">CGMCC 1.15725</strain>
    </source>
</reference>
<evidence type="ECO:0000256" key="9">
    <source>
        <dbReference type="HAMAP-Rule" id="MF_00020"/>
    </source>
</evidence>
<dbReference type="GO" id="GO:0006085">
    <property type="term" value="P:acetyl-CoA biosynthetic process"/>
    <property type="evidence" value="ECO:0007669"/>
    <property type="project" value="UniProtKB-UniRule"/>
</dbReference>
<feature type="binding site" evidence="9">
    <location>
        <position position="16"/>
    </location>
    <ligand>
        <name>ATP</name>
        <dbReference type="ChEBI" id="CHEBI:30616"/>
    </ligand>
</feature>
<comment type="similarity">
    <text evidence="1 9 10">Belongs to the acetokinase family.</text>
</comment>
<dbReference type="PRINTS" id="PR00471">
    <property type="entry name" value="ACETATEKNASE"/>
</dbReference>
<evidence type="ECO:0000256" key="4">
    <source>
        <dbReference type="ARBA" id="ARBA00022723"/>
    </source>
</evidence>
<keyword evidence="2 9" id="KW-0963">Cytoplasm</keyword>
<comment type="cofactor">
    <cofactor evidence="9">
        <name>Mg(2+)</name>
        <dbReference type="ChEBI" id="CHEBI:18420"/>
    </cofactor>
    <cofactor evidence="9">
        <name>Mn(2+)</name>
        <dbReference type="ChEBI" id="CHEBI:29035"/>
    </cofactor>
    <text evidence="9">Mg(2+). Can also accept Mn(2+).</text>
</comment>
<keyword evidence="3 9" id="KW-0808">Transferase</keyword>